<evidence type="ECO:0000256" key="1">
    <source>
        <dbReference type="ARBA" id="ARBA00004429"/>
    </source>
</evidence>
<dbReference type="GO" id="GO:0017004">
    <property type="term" value="P:cytochrome complex assembly"/>
    <property type="evidence" value="ECO:0007669"/>
    <property type="project" value="UniProtKB-UniRule"/>
</dbReference>
<dbReference type="GO" id="GO:0045454">
    <property type="term" value="P:cell redox homeostasis"/>
    <property type="evidence" value="ECO:0007669"/>
    <property type="project" value="TreeGrafter"/>
</dbReference>
<dbReference type="InterPro" id="IPR012336">
    <property type="entry name" value="Thioredoxin-like_fold"/>
</dbReference>
<dbReference type="PANTHER" id="PTHR32234:SF0">
    <property type="entry name" value="THIOL:DISULFIDE INTERCHANGE PROTEIN DSBD"/>
    <property type="match status" value="1"/>
</dbReference>
<evidence type="ECO:0000313" key="20">
    <source>
        <dbReference type="EMBL" id="MBB5206250.1"/>
    </source>
</evidence>
<name>A0A840SD30_9BURK</name>
<feature type="domain" description="Thioredoxin" evidence="19">
    <location>
        <begin position="471"/>
        <end position="603"/>
    </location>
</feature>
<dbReference type="InterPro" id="IPR003834">
    <property type="entry name" value="Cyt_c_assmbl_TM_dom"/>
</dbReference>
<evidence type="ECO:0000256" key="6">
    <source>
        <dbReference type="ARBA" id="ARBA00022692"/>
    </source>
</evidence>
<feature type="transmembrane region" description="Helical" evidence="18">
    <location>
        <begin position="357"/>
        <end position="380"/>
    </location>
</feature>
<proteinExistence type="inferred from homology"/>
<dbReference type="InterPro" id="IPR028250">
    <property type="entry name" value="DsbDN"/>
</dbReference>
<dbReference type="Gene3D" id="2.60.40.1250">
    <property type="entry name" value="Thiol:disulfide interchange protein DsbD, N-terminal domain"/>
    <property type="match status" value="1"/>
</dbReference>
<dbReference type="SUPFAM" id="SSF52833">
    <property type="entry name" value="Thioredoxin-like"/>
    <property type="match status" value="1"/>
</dbReference>
<dbReference type="GO" id="GO:0005886">
    <property type="term" value="C:plasma membrane"/>
    <property type="evidence" value="ECO:0007669"/>
    <property type="project" value="UniProtKB-SubCell"/>
</dbReference>
<feature type="chain" id="PRO_5033178991" description="Thiol:disulfide interchange protein DsbD" evidence="18">
    <location>
        <begin position="26"/>
        <end position="603"/>
    </location>
</feature>
<comment type="catalytic activity">
    <reaction evidence="17 18">
        <text>[protein]-dithiol + NADP(+) = [protein]-disulfide + NADPH + H(+)</text>
        <dbReference type="Rhea" id="RHEA:18753"/>
        <dbReference type="Rhea" id="RHEA-COMP:10593"/>
        <dbReference type="Rhea" id="RHEA-COMP:10594"/>
        <dbReference type="ChEBI" id="CHEBI:15378"/>
        <dbReference type="ChEBI" id="CHEBI:29950"/>
        <dbReference type="ChEBI" id="CHEBI:50058"/>
        <dbReference type="ChEBI" id="CHEBI:57783"/>
        <dbReference type="ChEBI" id="CHEBI:58349"/>
        <dbReference type="EC" id="1.8.1.8"/>
    </reaction>
</comment>
<keyword evidence="7 18" id="KW-0732">Signal</keyword>
<dbReference type="OrthoDB" id="9811036at2"/>
<dbReference type="PANTHER" id="PTHR32234">
    <property type="entry name" value="THIOL:DISULFIDE INTERCHANGE PROTEIN DSBD"/>
    <property type="match status" value="1"/>
</dbReference>
<keyword evidence="13 18" id="KW-0472">Membrane</keyword>
<dbReference type="InterPro" id="IPR035671">
    <property type="entry name" value="DsbD_gamma"/>
</dbReference>
<evidence type="ECO:0000256" key="17">
    <source>
        <dbReference type="ARBA" id="ARBA00047804"/>
    </source>
</evidence>
<evidence type="ECO:0000256" key="14">
    <source>
        <dbReference type="ARBA" id="ARBA00023157"/>
    </source>
</evidence>
<evidence type="ECO:0000256" key="3">
    <source>
        <dbReference type="ARBA" id="ARBA00022448"/>
    </source>
</evidence>
<dbReference type="GO" id="GO:0009055">
    <property type="term" value="F:electron transfer activity"/>
    <property type="evidence" value="ECO:0007669"/>
    <property type="project" value="UniProtKB-UniRule"/>
</dbReference>
<feature type="transmembrane region" description="Helical" evidence="18">
    <location>
        <begin position="272"/>
        <end position="295"/>
    </location>
</feature>
<comment type="function">
    <text evidence="18">Required to facilitate the formation of correct disulfide bonds in some periplasmic proteins and for the assembly of the periplasmic c-type cytochromes. Acts by transferring electrons from cytoplasmic thioredoxin to the periplasm. This transfer involves a cascade of disulfide bond formation and reduction steps.</text>
</comment>
<evidence type="ECO:0000256" key="13">
    <source>
        <dbReference type="ARBA" id="ARBA00023136"/>
    </source>
</evidence>
<dbReference type="PROSITE" id="PS51352">
    <property type="entry name" value="THIOREDOXIN_2"/>
    <property type="match status" value="1"/>
</dbReference>
<dbReference type="InterPro" id="IPR017937">
    <property type="entry name" value="Thioredoxin_CS"/>
</dbReference>
<keyword evidence="11 18" id="KW-0560">Oxidoreductase</keyword>
<gene>
    <name evidence="18" type="primary">dsbD</name>
    <name evidence="20" type="ORF">HNQ51_003595</name>
</gene>
<accession>A0A840SD30</accession>
<organism evidence="20 21">
    <name type="scientific">Inhella inkyongensis</name>
    <dbReference type="NCBI Taxonomy" id="392593"/>
    <lineage>
        <taxon>Bacteria</taxon>
        <taxon>Pseudomonadati</taxon>
        <taxon>Pseudomonadota</taxon>
        <taxon>Betaproteobacteria</taxon>
        <taxon>Burkholderiales</taxon>
        <taxon>Sphaerotilaceae</taxon>
        <taxon>Inhella</taxon>
    </lineage>
</organism>
<evidence type="ECO:0000256" key="16">
    <source>
        <dbReference type="ARBA" id="ARBA00047388"/>
    </source>
</evidence>
<keyword evidence="15 18" id="KW-0676">Redox-active center</keyword>
<dbReference type="NCBIfam" id="NF001419">
    <property type="entry name" value="PRK00293.1"/>
    <property type="match status" value="1"/>
</dbReference>
<feature type="disulfide bond" description="Redox-active" evidence="18">
    <location>
        <begin position="211"/>
        <end position="333"/>
    </location>
</feature>
<comment type="caution">
    <text evidence="20">The sequence shown here is derived from an EMBL/GenBank/DDBJ whole genome shotgun (WGS) entry which is preliminary data.</text>
</comment>
<dbReference type="Pfam" id="PF13098">
    <property type="entry name" value="Thioredoxin_2"/>
    <property type="match status" value="1"/>
</dbReference>
<evidence type="ECO:0000256" key="10">
    <source>
        <dbReference type="ARBA" id="ARBA00022989"/>
    </source>
</evidence>
<dbReference type="Gene3D" id="3.40.30.10">
    <property type="entry name" value="Glutaredoxin"/>
    <property type="match status" value="1"/>
</dbReference>
<evidence type="ECO:0000256" key="18">
    <source>
        <dbReference type="HAMAP-Rule" id="MF_00399"/>
    </source>
</evidence>
<dbReference type="Proteomes" id="UP000554837">
    <property type="component" value="Unassembled WGS sequence"/>
</dbReference>
<evidence type="ECO:0000256" key="8">
    <source>
        <dbReference type="ARBA" id="ARBA00022748"/>
    </source>
</evidence>
<feature type="signal peptide" evidence="18">
    <location>
        <begin position="1"/>
        <end position="25"/>
    </location>
</feature>
<dbReference type="PROSITE" id="PS00194">
    <property type="entry name" value="THIOREDOXIN_1"/>
    <property type="match status" value="1"/>
</dbReference>
<dbReference type="HAMAP" id="MF_00399">
    <property type="entry name" value="DbsD"/>
    <property type="match status" value="1"/>
</dbReference>
<evidence type="ECO:0000256" key="11">
    <source>
        <dbReference type="ARBA" id="ARBA00023002"/>
    </source>
</evidence>
<dbReference type="GO" id="GO:0047134">
    <property type="term" value="F:protein-disulfide reductase [NAD(P)H] activity"/>
    <property type="evidence" value="ECO:0007669"/>
    <property type="project" value="UniProtKB-UniRule"/>
</dbReference>
<dbReference type="InterPro" id="IPR036929">
    <property type="entry name" value="DsbDN_sf"/>
</dbReference>
<dbReference type="Pfam" id="PF11412">
    <property type="entry name" value="DsbD_N"/>
    <property type="match status" value="1"/>
</dbReference>
<comment type="similarity">
    <text evidence="2 18">Belongs to the thioredoxin family. DsbD subfamily.</text>
</comment>
<dbReference type="InterPro" id="IPR013766">
    <property type="entry name" value="Thioredoxin_domain"/>
</dbReference>
<feature type="transmembrane region" description="Helical" evidence="18">
    <location>
        <begin position="236"/>
        <end position="260"/>
    </location>
</feature>
<keyword evidence="14 18" id="KW-1015">Disulfide bond</keyword>
<keyword evidence="12 18" id="KW-0520">NAD</keyword>
<dbReference type="AlphaFoldDB" id="A0A840SD30"/>
<feature type="transmembrane region" description="Helical" evidence="18">
    <location>
        <begin position="192"/>
        <end position="216"/>
    </location>
</feature>
<dbReference type="EMBL" id="JACHHO010000008">
    <property type="protein sequence ID" value="MBB5206250.1"/>
    <property type="molecule type" value="Genomic_DNA"/>
</dbReference>
<evidence type="ECO:0000256" key="2">
    <source>
        <dbReference type="ARBA" id="ARBA00007241"/>
    </source>
</evidence>
<evidence type="ECO:0000256" key="9">
    <source>
        <dbReference type="ARBA" id="ARBA00022982"/>
    </source>
</evidence>
<dbReference type="CDD" id="cd02953">
    <property type="entry name" value="DsbDgamma"/>
    <property type="match status" value="1"/>
</dbReference>
<keyword evidence="10 18" id="KW-1133">Transmembrane helix</keyword>
<keyword evidence="4 18" id="KW-1003">Cell membrane</keyword>
<evidence type="ECO:0000313" key="21">
    <source>
        <dbReference type="Proteomes" id="UP000554837"/>
    </source>
</evidence>
<dbReference type="EC" id="1.8.1.8" evidence="18"/>
<evidence type="ECO:0000256" key="4">
    <source>
        <dbReference type="ARBA" id="ARBA00022475"/>
    </source>
</evidence>
<reference evidence="20 21" key="1">
    <citation type="submission" date="2020-08" db="EMBL/GenBank/DDBJ databases">
        <title>Genomic Encyclopedia of Type Strains, Phase IV (KMG-IV): sequencing the most valuable type-strain genomes for metagenomic binning, comparative biology and taxonomic classification.</title>
        <authorList>
            <person name="Goeker M."/>
        </authorList>
    </citation>
    <scope>NUCLEOTIDE SEQUENCE [LARGE SCALE GENOMIC DNA]</scope>
    <source>
        <strain evidence="20 21">DSM 23958</strain>
    </source>
</reference>
<keyword evidence="5 18" id="KW-0997">Cell inner membrane</keyword>
<dbReference type="RefSeq" id="WP_138855391.1">
    <property type="nucleotide sequence ID" value="NZ_CP040709.1"/>
</dbReference>
<keyword evidence="9 18" id="KW-0249">Electron transport</keyword>
<feature type="transmembrane region" description="Helical" evidence="18">
    <location>
        <begin position="316"/>
        <end position="345"/>
    </location>
</feature>
<evidence type="ECO:0000256" key="5">
    <source>
        <dbReference type="ARBA" id="ARBA00022519"/>
    </source>
</evidence>
<comment type="subcellular location">
    <subcellularLocation>
        <location evidence="1 18">Cell inner membrane</location>
        <topology evidence="1 18">Multi-pass membrane protein</topology>
    </subcellularLocation>
</comment>
<sequence precursor="true">MTVLRSFVILLVGVLLGFAAGGASAEEFLEPGQAFKLAVRGQSSVQVQFEIAPGYYLYREQLKISDAAGQPYLLKLPDGKRKFDETFQKEVETYRDRLSFDLDVGSMQELQITAQGCADKGLCYPPMTVRVLKVESAEASWRIEPQVEGAPVFGAASWQAATSAGLASKPPEQAGQSGVDQGLAGLLGSGRWWAAVLGFGLAGLGLSLTPCVLPMLPILSSIIMGGARPVSRRRGFLLALCYSAGMVLVYTALGVAAGLAGEGLAAYLQAPWVLLSFATIMVLLALSMFGAYELQLPSGLQQRLTQSSQGLEGGRWVSVFVMGALSALIVGPCVAPPLAGALVYISQSRDVWLGGSALFALACGMSVPLLLLGLSAGSLLPKTGPWMERIKHLFGFGLLAVAIWLGQPALPWAFAQALWGAWMVGLAAMAWPHMSGPSAPARWLRQVLALALAFVGVLQWWGAAQGGTDPLRPVATAPGAAPAAAHSRFERIANVEDLEARLAKADRPVILDFYADWCVSCKEMERFTFADPQVAARMSGALLLQADVTRNSEEDRELLKRFKLFGPPAILFFDAKGQELEGLRVVGYQPPARFIPVLSAAGL</sequence>
<evidence type="ECO:0000256" key="15">
    <source>
        <dbReference type="ARBA" id="ARBA00023284"/>
    </source>
</evidence>
<protein>
    <recommendedName>
        <fullName evidence="18">Thiol:disulfide interchange protein DsbD</fullName>
        <ecNumber evidence="18">1.8.1.8</ecNumber>
    </recommendedName>
    <alternativeName>
        <fullName evidence="18">Protein-disulfide reductase</fullName>
        <shortName evidence="18">Disulfide reductase</shortName>
    </alternativeName>
</protein>
<feature type="transmembrane region" description="Helical" evidence="18">
    <location>
        <begin position="443"/>
        <end position="462"/>
    </location>
</feature>
<feature type="disulfide bond" description="Redox-active" evidence="18">
    <location>
        <begin position="117"/>
        <end position="123"/>
    </location>
</feature>
<feature type="disulfide bond" description="Redox-active" evidence="18">
    <location>
        <begin position="518"/>
        <end position="521"/>
    </location>
</feature>
<keyword evidence="21" id="KW-1185">Reference proteome</keyword>
<dbReference type="SUPFAM" id="SSF74863">
    <property type="entry name" value="Thiol:disulfide interchange protein DsbD, N-terminal domain (DsbD-alpha)"/>
    <property type="match status" value="1"/>
</dbReference>
<keyword evidence="6 18" id="KW-0812">Transmembrane</keyword>
<keyword evidence="3 18" id="KW-0813">Transport</keyword>
<dbReference type="InterPro" id="IPR022910">
    <property type="entry name" value="Thiol_diS_interchange_DbsD"/>
</dbReference>
<evidence type="ECO:0000259" key="19">
    <source>
        <dbReference type="PROSITE" id="PS51352"/>
    </source>
</evidence>
<keyword evidence="8 18" id="KW-0201">Cytochrome c-type biogenesis</keyword>
<dbReference type="InterPro" id="IPR036249">
    <property type="entry name" value="Thioredoxin-like_sf"/>
</dbReference>
<evidence type="ECO:0000256" key="12">
    <source>
        <dbReference type="ARBA" id="ARBA00023027"/>
    </source>
</evidence>
<evidence type="ECO:0000256" key="7">
    <source>
        <dbReference type="ARBA" id="ARBA00022729"/>
    </source>
</evidence>
<feature type="transmembrane region" description="Helical" evidence="18">
    <location>
        <begin position="392"/>
        <end position="407"/>
    </location>
</feature>
<comment type="catalytic activity">
    <reaction evidence="16 18">
        <text>[protein]-dithiol + NAD(+) = [protein]-disulfide + NADH + H(+)</text>
        <dbReference type="Rhea" id="RHEA:18749"/>
        <dbReference type="Rhea" id="RHEA-COMP:10593"/>
        <dbReference type="Rhea" id="RHEA-COMP:10594"/>
        <dbReference type="ChEBI" id="CHEBI:15378"/>
        <dbReference type="ChEBI" id="CHEBI:29950"/>
        <dbReference type="ChEBI" id="CHEBI:50058"/>
        <dbReference type="ChEBI" id="CHEBI:57540"/>
        <dbReference type="ChEBI" id="CHEBI:57945"/>
        <dbReference type="EC" id="1.8.1.8"/>
    </reaction>
</comment>
<dbReference type="Pfam" id="PF02683">
    <property type="entry name" value="DsbD_TM"/>
    <property type="match status" value="1"/>
</dbReference>